<dbReference type="WBParaSite" id="L893_g19072.t1">
    <property type="protein sequence ID" value="L893_g19072.t1"/>
    <property type="gene ID" value="L893_g19072"/>
</dbReference>
<evidence type="ECO:0000256" key="3">
    <source>
        <dbReference type="ARBA" id="ARBA00022771"/>
    </source>
</evidence>
<proteinExistence type="predicted"/>
<keyword evidence="5" id="KW-0539">Nucleus</keyword>
<reference evidence="8" key="1">
    <citation type="submission" date="2016-11" db="UniProtKB">
        <authorList>
            <consortium name="WormBaseParasite"/>
        </authorList>
    </citation>
    <scope>IDENTIFICATION</scope>
</reference>
<keyword evidence="3" id="KW-0863">Zinc-finger</keyword>
<dbReference type="GO" id="GO:0008270">
    <property type="term" value="F:zinc ion binding"/>
    <property type="evidence" value="ECO:0007669"/>
    <property type="project" value="UniProtKB-KW"/>
</dbReference>
<evidence type="ECO:0000313" key="8">
    <source>
        <dbReference type="WBParaSite" id="L893_g19072.t1"/>
    </source>
</evidence>
<dbReference type="PANTHER" id="PTHR46481">
    <property type="entry name" value="ZINC FINGER BED DOMAIN-CONTAINING PROTEIN 4"/>
    <property type="match status" value="1"/>
</dbReference>
<evidence type="ECO:0000256" key="2">
    <source>
        <dbReference type="ARBA" id="ARBA00022723"/>
    </source>
</evidence>
<evidence type="ECO:0000256" key="4">
    <source>
        <dbReference type="ARBA" id="ARBA00022833"/>
    </source>
</evidence>
<dbReference type="SUPFAM" id="SSF53098">
    <property type="entry name" value="Ribonuclease H-like"/>
    <property type="match status" value="1"/>
</dbReference>
<keyword evidence="4" id="KW-0862">Zinc</keyword>
<sequence>MLTKYSTYFERTLQFDICKLCAEKKVATELKRQKDGGTNGMRYHLKNKHLEEFTMLEKQISDEKDRLRQSSSTFKQTKLGFKRKAEDEKVGVEQKKATGSNVTIAQSFSMWDEEGAMSKRIDRAIIQMICTDSLPLSVVSRSGFCNLMKKLQPRYTVKSRTHVTRTLLPAVYEEYYKKVASLLQECETISITTDAWSSKENTHSLLSLTAHFLDNTSLRPRYVVVGVLPIKGPHTAENLSSLLNSCMVKFGIDKCKIFAMMRDGATSMVKTATNLGLENGQCFAHLLQLAVKEGISSFNEDGLIEKLKAVVRKTRKSSNQREEFEFCLKETELPSRFLLPCIDVRWSSLYLMLDRFIKNRRAVDLYLLDSGNNKHRLPQLSFGEWDHIEKLCELLSPLYAATSFVQDRELATLSTVIPLYNVLLSKMDPKGNSGELDVAKASIYNGLKRRMEAYIKGPFGRKLEAAMLLDPRFKCGFSNNFQKSRDFLLTMAEEEAITCLQQDENGNIDMESVVEDQDQDSPTSPGDPFSTFLAQESVRLTPSPNPMLVDATNRAKLEVDEYLAAPPSPRCDPFNFWKSEGSNFRFPILKRLALRHLTIPASSAESERLFSAAGLIVTDQRKALSDENLEKLLFLNVNIPILGFE</sequence>
<evidence type="ECO:0000313" key="7">
    <source>
        <dbReference type="Proteomes" id="UP000095287"/>
    </source>
</evidence>
<keyword evidence="7" id="KW-1185">Reference proteome</keyword>
<keyword evidence="2" id="KW-0479">Metal-binding</keyword>
<evidence type="ECO:0000256" key="5">
    <source>
        <dbReference type="ARBA" id="ARBA00023242"/>
    </source>
</evidence>
<dbReference type="AlphaFoldDB" id="A0A1I7YRV1"/>
<comment type="subcellular location">
    <subcellularLocation>
        <location evidence="1">Nucleus</location>
    </subcellularLocation>
</comment>
<feature type="domain" description="HAT C-terminal dimerisation" evidence="6">
    <location>
        <begin position="558"/>
        <end position="638"/>
    </location>
</feature>
<dbReference type="GO" id="GO:0046983">
    <property type="term" value="F:protein dimerization activity"/>
    <property type="evidence" value="ECO:0007669"/>
    <property type="project" value="InterPro"/>
</dbReference>
<protein>
    <submittedName>
        <fullName evidence="8">Dimer_Tnp_hAT domain-containing protein</fullName>
    </submittedName>
</protein>
<dbReference type="InterPro" id="IPR012337">
    <property type="entry name" value="RNaseH-like_sf"/>
</dbReference>
<dbReference type="SUPFAM" id="SSF140996">
    <property type="entry name" value="Hermes dimerisation domain"/>
    <property type="match status" value="1"/>
</dbReference>
<accession>A0A1I7YRV1</accession>
<dbReference type="GO" id="GO:0005634">
    <property type="term" value="C:nucleus"/>
    <property type="evidence" value="ECO:0007669"/>
    <property type="project" value="UniProtKB-SubCell"/>
</dbReference>
<evidence type="ECO:0000259" key="6">
    <source>
        <dbReference type="Pfam" id="PF05699"/>
    </source>
</evidence>
<dbReference type="InterPro" id="IPR052035">
    <property type="entry name" value="ZnF_BED_domain_contain"/>
</dbReference>
<name>A0A1I7YRV1_9BILA</name>
<dbReference type="PANTHER" id="PTHR46481:SF10">
    <property type="entry name" value="ZINC FINGER BED DOMAIN-CONTAINING PROTEIN 39"/>
    <property type="match status" value="1"/>
</dbReference>
<evidence type="ECO:0000256" key="1">
    <source>
        <dbReference type="ARBA" id="ARBA00004123"/>
    </source>
</evidence>
<dbReference type="InterPro" id="IPR008906">
    <property type="entry name" value="HATC_C_dom"/>
</dbReference>
<dbReference type="Pfam" id="PF05699">
    <property type="entry name" value="Dimer_Tnp_hAT"/>
    <property type="match status" value="1"/>
</dbReference>
<dbReference type="Proteomes" id="UP000095287">
    <property type="component" value="Unplaced"/>
</dbReference>
<organism evidence="7 8">
    <name type="scientific">Steinernema glaseri</name>
    <dbReference type="NCBI Taxonomy" id="37863"/>
    <lineage>
        <taxon>Eukaryota</taxon>
        <taxon>Metazoa</taxon>
        <taxon>Ecdysozoa</taxon>
        <taxon>Nematoda</taxon>
        <taxon>Chromadorea</taxon>
        <taxon>Rhabditida</taxon>
        <taxon>Tylenchina</taxon>
        <taxon>Panagrolaimomorpha</taxon>
        <taxon>Strongyloidoidea</taxon>
        <taxon>Steinernematidae</taxon>
        <taxon>Steinernema</taxon>
    </lineage>
</organism>